<dbReference type="AlphaFoldDB" id="A0A8I6WYC2"/>
<reference evidence="1" key="3">
    <citation type="submission" date="2022-01" db="UniProtKB">
        <authorList>
            <consortium name="EnsemblPlants"/>
        </authorList>
    </citation>
    <scope>IDENTIFICATION</scope>
    <source>
        <strain evidence="1">subsp. vulgare</strain>
    </source>
</reference>
<dbReference type="Gramene" id="HORVU.MOREX.r2.3HG0208770.1">
    <property type="protein sequence ID" value="HORVU.MOREX.r2.3HG0208770.1.CDS.1"/>
    <property type="gene ID" value="HORVU.MOREX.r2.3HG0208770"/>
</dbReference>
<organism evidence="1 2">
    <name type="scientific">Hordeum vulgare subsp. vulgare</name>
    <name type="common">Domesticated barley</name>
    <dbReference type="NCBI Taxonomy" id="112509"/>
    <lineage>
        <taxon>Eukaryota</taxon>
        <taxon>Viridiplantae</taxon>
        <taxon>Streptophyta</taxon>
        <taxon>Embryophyta</taxon>
        <taxon>Tracheophyta</taxon>
        <taxon>Spermatophyta</taxon>
        <taxon>Magnoliopsida</taxon>
        <taxon>Liliopsida</taxon>
        <taxon>Poales</taxon>
        <taxon>Poaceae</taxon>
        <taxon>BOP clade</taxon>
        <taxon>Pooideae</taxon>
        <taxon>Triticodae</taxon>
        <taxon>Triticeae</taxon>
        <taxon>Hordeinae</taxon>
        <taxon>Hordeum</taxon>
    </lineage>
</organism>
<dbReference type="Proteomes" id="UP000011116">
    <property type="component" value="Chromosome 3H"/>
</dbReference>
<name>A0A8I6WYC2_HORVV</name>
<evidence type="ECO:0000313" key="2">
    <source>
        <dbReference type="Proteomes" id="UP000011116"/>
    </source>
</evidence>
<proteinExistence type="predicted"/>
<sequence length="105" mass="12022">MFFLLVKQDGGFLCLSPADWIGLDWIMIWSGCVTVSWEFCFLYSISAVLAVWVHGFLEQPSIGFQPSLARRILALHTANPVLLELTLNRNPNSIEIRDRDRCRQP</sequence>
<evidence type="ECO:0000313" key="1">
    <source>
        <dbReference type="EnsemblPlants" id="HORVU.MOREX.r3.3HG0251560.1.CDS1"/>
    </source>
</evidence>
<accession>A0A8I6WYC2</accession>
<reference evidence="1" key="2">
    <citation type="submission" date="2020-10" db="EMBL/GenBank/DDBJ databases">
        <authorList>
            <person name="Scholz U."/>
            <person name="Mascher M."/>
            <person name="Fiebig A."/>
        </authorList>
    </citation>
    <scope>NUCLEOTIDE SEQUENCE [LARGE SCALE GENOMIC DNA]</scope>
    <source>
        <strain evidence="1">cv. Morex</strain>
    </source>
</reference>
<dbReference type="Gramene" id="HORVU.MOREX.r3.3HG0251560.1">
    <property type="protein sequence ID" value="HORVU.MOREX.r3.3HG0251560.1.CDS1"/>
    <property type="gene ID" value="HORVU.MOREX.r3.3HG0251560"/>
</dbReference>
<keyword evidence="2" id="KW-1185">Reference proteome</keyword>
<protein>
    <submittedName>
        <fullName evidence="1">Uncharacterized protein</fullName>
    </submittedName>
</protein>
<dbReference type="EnsemblPlants" id="HORVU.MOREX.r3.3HG0251560.1">
    <property type="protein sequence ID" value="HORVU.MOREX.r3.3HG0251560.1.CDS1"/>
    <property type="gene ID" value="HORVU.MOREX.r3.3HG0251560"/>
</dbReference>
<reference evidence="2" key="1">
    <citation type="journal article" date="2012" name="Nature">
        <title>A physical, genetic and functional sequence assembly of the barley genome.</title>
        <authorList>
            <consortium name="The International Barley Genome Sequencing Consortium"/>
            <person name="Mayer K.F."/>
            <person name="Waugh R."/>
            <person name="Brown J.W."/>
            <person name="Schulman A."/>
            <person name="Langridge P."/>
            <person name="Platzer M."/>
            <person name="Fincher G.B."/>
            <person name="Muehlbauer G.J."/>
            <person name="Sato K."/>
            <person name="Close T.J."/>
            <person name="Wise R.P."/>
            <person name="Stein N."/>
        </authorList>
    </citation>
    <scope>NUCLEOTIDE SEQUENCE [LARGE SCALE GENOMIC DNA]</scope>
    <source>
        <strain evidence="2">cv. Morex</strain>
    </source>
</reference>